<dbReference type="PANTHER" id="PTHR11530:SF11">
    <property type="entry name" value="D-ASPARTATE OXIDASE"/>
    <property type="match status" value="1"/>
</dbReference>
<dbReference type="KEGG" id="apln:108742477"/>
<keyword evidence="9" id="KW-1185">Reference proteome</keyword>
<evidence type="ECO:0000256" key="4">
    <source>
        <dbReference type="ARBA" id="ARBA00022630"/>
    </source>
</evidence>
<evidence type="ECO:0000256" key="1">
    <source>
        <dbReference type="ARBA" id="ARBA00001974"/>
    </source>
</evidence>
<dbReference type="PANTHER" id="PTHR11530">
    <property type="entry name" value="D-AMINO ACID OXIDASE"/>
    <property type="match status" value="1"/>
</dbReference>
<dbReference type="RefSeq" id="XP_018333213.2">
    <property type="nucleotide sequence ID" value="XM_018477711.2"/>
</dbReference>
<comment type="subcellular location">
    <subcellularLocation>
        <location evidence="2">Peroxisome matrix</location>
    </subcellularLocation>
</comment>
<dbReference type="GO" id="GO:0003884">
    <property type="term" value="F:D-amino-acid oxidase activity"/>
    <property type="evidence" value="ECO:0007669"/>
    <property type="project" value="InterPro"/>
</dbReference>
<comment type="cofactor">
    <cofactor evidence="1 7">
        <name>FAD</name>
        <dbReference type="ChEBI" id="CHEBI:57692"/>
    </cofactor>
</comment>
<dbReference type="FunCoup" id="A0A1W4XL66">
    <property type="interactions" value="131"/>
</dbReference>
<evidence type="ECO:0000313" key="9">
    <source>
        <dbReference type="Proteomes" id="UP000192223"/>
    </source>
</evidence>
<reference evidence="10" key="1">
    <citation type="submission" date="2025-08" db="UniProtKB">
        <authorList>
            <consortium name="RefSeq"/>
        </authorList>
    </citation>
    <scope>IDENTIFICATION</scope>
    <source>
        <tissue evidence="10">Entire body</tissue>
    </source>
</reference>
<feature type="binding site" evidence="7">
    <location>
        <begin position="306"/>
        <end position="311"/>
    </location>
    <ligand>
        <name>FAD</name>
        <dbReference type="ChEBI" id="CHEBI:57692"/>
    </ligand>
</feature>
<dbReference type="InParanoid" id="A0A1W4XL66"/>
<evidence type="ECO:0000313" key="10">
    <source>
        <dbReference type="RefSeq" id="XP_018333213.2"/>
    </source>
</evidence>
<dbReference type="STRING" id="224129.A0A1W4XL66"/>
<dbReference type="Gene3D" id="3.40.50.720">
    <property type="entry name" value="NAD(P)-binding Rossmann-like Domain"/>
    <property type="match status" value="1"/>
</dbReference>
<evidence type="ECO:0000259" key="8">
    <source>
        <dbReference type="Pfam" id="PF01266"/>
    </source>
</evidence>
<dbReference type="GO" id="GO:0019478">
    <property type="term" value="P:D-amino acid catabolic process"/>
    <property type="evidence" value="ECO:0007669"/>
    <property type="project" value="TreeGrafter"/>
</dbReference>
<dbReference type="GO" id="GO:0071949">
    <property type="term" value="F:FAD binding"/>
    <property type="evidence" value="ECO:0007669"/>
    <property type="project" value="InterPro"/>
</dbReference>
<dbReference type="SUPFAM" id="SSF54373">
    <property type="entry name" value="FAD-linked reductases, C-terminal domain"/>
    <property type="match status" value="1"/>
</dbReference>
<dbReference type="CTD" id="33955"/>
<evidence type="ECO:0000256" key="3">
    <source>
        <dbReference type="ARBA" id="ARBA00006730"/>
    </source>
</evidence>
<feature type="binding site" evidence="7">
    <location>
        <position position="184"/>
    </location>
    <ligand>
        <name>FAD</name>
        <dbReference type="ChEBI" id="CHEBI:57692"/>
    </ligand>
</feature>
<feature type="binding site" evidence="7">
    <location>
        <position position="277"/>
    </location>
    <ligand>
        <name>D-dopa</name>
        <dbReference type="ChEBI" id="CHEBI:149689"/>
    </ligand>
</feature>
<dbReference type="SUPFAM" id="SSF51971">
    <property type="entry name" value="Nucleotide-binding domain"/>
    <property type="match status" value="1"/>
</dbReference>
<feature type="domain" description="FAD dependent oxidoreductase" evidence="8">
    <location>
        <begin position="3"/>
        <end position="323"/>
    </location>
</feature>
<evidence type="ECO:0000256" key="5">
    <source>
        <dbReference type="ARBA" id="ARBA00022827"/>
    </source>
</evidence>
<dbReference type="PROSITE" id="PS51257">
    <property type="entry name" value="PROKAR_LIPOPROTEIN"/>
    <property type="match status" value="1"/>
</dbReference>
<dbReference type="Gene3D" id="3.30.9.10">
    <property type="entry name" value="D-Amino Acid Oxidase, subunit A, domain 2"/>
    <property type="match status" value="1"/>
</dbReference>
<evidence type="ECO:0000256" key="7">
    <source>
        <dbReference type="PIRSR" id="PIRSR000189-1"/>
    </source>
</evidence>
<dbReference type="InterPro" id="IPR023209">
    <property type="entry name" value="DAO"/>
</dbReference>
<dbReference type="GO" id="GO:0005782">
    <property type="term" value="C:peroxisomal matrix"/>
    <property type="evidence" value="ECO:0007669"/>
    <property type="project" value="UniProtKB-SubCell"/>
</dbReference>
<dbReference type="GeneID" id="108742477"/>
<dbReference type="InterPro" id="IPR006076">
    <property type="entry name" value="FAD-dep_OxRdtase"/>
</dbReference>
<proteinExistence type="inferred from homology"/>
<gene>
    <name evidence="10" type="primary">LOC108742477</name>
</gene>
<organism evidence="9 10">
    <name type="scientific">Agrilus planipennis</name>
    <name type="common">Emerald ash borer</name>
    <name type="synonym">Agrilus marcopoli</name>
    <dbReference type="NCBI Taxonomy" id="224129"/>
    <lineage>
        <taxon>Eukaryota</taxon>
        <taxon>Metazoa</taxon>
        <taxon>Ecdysozoa</taxon>
        <taxon>Arthropoda</taxon>
        <taxon>Hexapoda</taxon>
        <taxon>Insecta</taxon>
        <taxon>Pterygota</taxon>
        <taxon>Neoptera</taxon>
        <taxon>Endopterygota</taxon>
        <taxon>Coleoptera</taxon>
        <taxon>Polyphaga</taxon>
        <taxon>Elateriformia</taxon>
        <taxon>Buprestoidea</taxon>
        <taxon>Buprestidae</taxon>
        <taxon>Agrilinae</taxon>
        <taxon>Agrilus</taxon>
    </lineage>
</organism>
<protein>
    <submittedName>
        <fullName evidence="10">LOW QUALITY PROTEIN: D-aspartate oxidase</fullName>
    </submittedName>
</protein>
<name>A0A1W4XL66_AGRPL</name>
<feature type="binding site" evidence="7">
    <location>
        <position position="222"/>
    </location>
    <ligand>
        <name>D-dopa</name>
        <dbReference type="ChEBI" id="CHEBI:149689"/>
    </ligand>
</feature>
<comment type="similarity">
    <text evidence="3">Belongs to the DAMOX/DASOX family.</text>
</comment>
<keyword evidence="4" id="KW-0285">Flavoprotein</keyword>
<accession>A0A1W4XL66</accession>
<evidence type="ECO:0000256" key="2">
    <source>
        <dbReference type="ARBA" id="ARBA00004253"/>
    </source>
</evidence>
<dbReference type="OrthoDB" id="2015447at2759"/>
<sequence length="339" mass="38644">MRKVAVVGCGPIGLTTACMIQEKLHNVQVIIYTENESPNTTGDISAGFWTPVYTENTPIEHVMRWSRRTLKHLIELWKSGKANETGLSLVPVLMLSEEPNFSVPEWSKIAIGYTELSPEDIQTYCVEFQKNFKGGFTYISFTWEPSIFLPYLKKKFLEKGGIVVHKRIDDINQLSHFDVIVYCTGLDAKYLLHDEKLYPVRGQLQRVSAPWLFQVIFDSECYIIPNINCVILGGTKQKNDYETIIREDDKNNIVKRCTNLEPSLKESILIKDMVGLRPCRTETRLELEILNLNEKHLPIIYNYGHGGSGVTFSYGCAWEACDLVNDALNIINAKNKSKL</sequence>
<keyword evidence="5 7" id="KW-0274">FAD</keyword>
<dbReference type="PIRSF" id="PIRSF000189">
    <property type="entry name" value="D-aa_oxidase"/>
    <property type="match status" value="1"/>
</dbReference>
<evidence type="ECO:0000256" key="6">
    <source>
        <dbReference type="ARBA" id="ARBA00023002"/>
    </source>
</evidence>
<dbReference type="Pfam" id="PF01266">
    <property type="entry name" value="DAO"/>
    <property type="match status" value="1"/>
</dbReference>
<keyword evidence="6" id="KW-0560">Oxidoreductase</keyword>
<dbReference type="Proteomes" id="UP000192223">
    <property type="component" value="Unplaced"/>
</dbReference>
<dbReference type="AlphaFoldDB" id="A0A1W4XL66"/>
<feature type="binding site" evidence="7">
    <location>
        <position position="307"/>
    </location>
    <ligand>
        <name>D-dopa</name>
        <dbReference type="ChEBI" id="CHEBI:149689"/>
    </ligand>
</feature>